<dbReference type="InterPro" id="IPR036890">
    <property type="entry name" value="HATPase_C_sf"/>
</dbReference>
<dbReference type="Pfam" id="PF13426">
    <property type="entry name" value="PAS_9"/>
    <property type="match status" value="1"/>
</dbReference>
<dbReference type="InterPro" id="IPR000014">
    <property type="entry name" value="PAS"/>
</dbReference>
<keyword evidence="11 19" id="KW-0418">Kinase</keyword>
<keyword evidence="8 19" id="KW-0808">Transferase</keyword>
<evidence type="ECO:0000256" key="15">
    <source>
        <dbReference type="ARBA" id="ARBA00023170"/>
    </source>
</evidence>
<dbReference type="SUPFAM" id="SSF55781">
    <property type="entry name" value="GAF domain-like"/>
    <property type="match status" value="2"/>
</dbReference>
<evidence type="ECO:0000256" key="13">
    <source>
        <dbReference type="ARBA" id="ARBA00022991"/>
    </source>
</evidence>
<keyword evidence="13" id="KW-0157">Chromophore</keyword>
<dbReference type="EMBL" id="PYGB01000001">
    <property type="protein sequence ID" value="PSK88450.1"/>
    <property type="molecule type" value="Genomic_DNA"/>
</dbReference>
<dbReference type="GO" id="GO:0009881">
    <property type="term" value="F:photoreceptor activity"/>
    <property type="evidence" value="ECO:0007669"/>
    <property type="project" value="UniProtKB-KW"/>
</dbReference>
<dbReference type="EC" id="2.7.13.3" evidence="2"/>
<name>A0A1X6YP08_9RHOB</name>
<proteinExistence type="predicted"/>
<dbReference type="PROSITE" id="PS50113">
    <property type="entry name" value="PAC"/>
    <property type="match status" value="1"/>
</dbReference>
<evidence type="ECO:0000313" key="19">
    <source>
        <dbReference type="EMBL" id="SLN25061.1"/>
    </source>
</evidence>
<sequence>MLSGADERLMFLEGGGEVGAILEAWGWHGHPLGSPCDWPQSLKTAIQIILASPLPSWMCWGPEQYLFYNDAYHSLLGTAHPEALGQPAAQGLAAFWNEVEPVLAGVMEEGKAARLRSISPPPQGSHAPPREMSLARVADDHGRPAGVLCTLLDASVGEPAEEKTDDLQVLQHKLLELTLQERPLELILDELMRAVRNFVGREAACSILLTDKEGRRLYHGAAIGLAKSYTDAIDGVAIGPAVGSCGTAAYEGAPVHVADIATDPLWKDFRDLALPHGLRACWSHPVVGARGKVLGTFAIYSPNPGLPTRREDDFLDLVARITALILERYSVQEALNDQARLLETLNRTGAGVAAELDHEALVQMVTDAGVELTGAQFGAFFYNVVRGSGESYMLYTLSGVDRTAFSDFPMPRNTKVFAPTFAGDGIVRSDDITTDPRYGDNAPYRGMPEGHLPVRSYLAVPVISRSGEVLGGLFFGHAEPGRFSTHHEKLMDGLAGQAAIALDNARLYRSAQREIEERRRAESDLLRTKKDLEVAQERIELALAAGAIVGTWIWHIPTDTVTADERFARAFGLPPERCRAGMPIAEAAASIHPEDWDRVRGLIDKAVRDGGTYRAEYRALHSNGCYRWVEAVGFCEHDAAGQAIRFPGVLTDIEQRRRIESDLERREADLALLLDATADGFYAVDRNGYTTRCNAAFLRMLGFEKEEDVIGKQLHEIIHHSRADGTPYPREHCPIYHVAATGEMAHVDDEVFHRTDGSSFPVEYWVRPVIWQGELQGAVCNILDISERKRAEEARQLLMRELNHRVKNLFSITAGMIKMTARHANSVDELSAALTGRVMALARAHELIGSSITARQNPEATGGLDKLIEVVMEPHIDGRDGAIELDGPAVELGPTATTGLALILHELATNAAKYGALSAPEGRVTVHWTTDGDRLSLRWAETGGPQLMGPPHRSGFGSQLARLSATGQLGGTIEHDWSREGVKIHLTAMLERLSQ</sequence>
<evidence type="ECO:0000256" key="5">
    <source>
        <dbReference type="ARBA" id="ARBA00022606"/>
    </source>
</evidence>
<reference evidence="18 21" key="2">
    <citation type="submission" date="2018-03" db="EMBL/GenBank/DDBJ databases">
        <title>Genomic Encyclopedia of Archaeal and Bacterial Type Strains, Phase II (KMG-II): from individual species to whole genera.</title>
        <authorList>
            <person name="Goeker M."/>
        </authorList>
    </citation>
    <scope>NUCLEOTIDE SEQUENCE [LARGE SCALE GENOMIC DNA]</scope>
    <source>
        <strain evidence="18 21">DSM 29956</strain>
    </source>
</reference>
<dbReference type="PANTHER" id="PTHR41523">
    <property type="entry name" value="TWO-COMPONENT SYSTEM SENSOR PROTEIN"/>
    <property type="match status" value="1"/>
</dbReference>
<dbReference type="InterPro" id="IPR003018">
    <property type="entry name" value="GAF"/>
</dbReference>
<dbReference type="Proteomes" id="UP000240624">
    <property type="component" value="Unassembled WGS sequence"/>
</dbReference>
<dbReference type="CDD" id="cd00130">
    <property type="entry name" value="PAS"/>
    <property type="match status" value="2"/>
</dbReference>
<evidence type="ECO:0000256" key="8">
    <source>
        <dbReference type="ARBA" id="ARBA00022679"/>
    </source>
</evidence>
<evidence type="ECO:0000256" key="12">
    <source>
        <dbReference type="ARBA" id="ARBA00022840"/>
    </source>
</evidence>
<keyword evidence="7" id="KW-0288">FMN</keyword>
<evidence type="ECO:0000256" key="9">
    <source>
        <dbReference type="ARBA" id="ARBA00022737"/>
    </source>
</evidence>
<protein>
    <recommendedName>
        <fullName evidence="2">histidine kinase</fullName>
        <ecNumber evidence="2">2.7.13.3</ecNumber>
    </recommendedName>
</protein>
<dbReference type="InterPro" id="IPR013655">
    <property type="entry name" value="PAS_fold_3"/>
</dbReference>
<evidence type="ECO:0000256" key="1">
    <source>
        <dbReference type="ARBA" id="ARBA00000085"/>
    </source>
</evidence>
<dbReference type="SMART" id="SM00091">
    <property type="entry name" value="PAS"/>
    <property type="match status" value="3"/>
</dbReference>
<keyword evidence="12" id="KW-0067">ATP-binding</keyword>
<dbReference type="InterPro" id="IPR011102">
    <property type="entry name" value="Sig_transdc_His_kinase_HWE"/>
</dbReference>
<evidence type="ECO:0000256" key="10">
    <source>
        <dbReference type="ARBA" id="ARBA00022741"/>
    </source>
</evidence>
<dbReference type="SMART" id="SM00911">
    <property type="entry name" value="HWE_HK"/>
    <property type="match status" value="1"/>
</dbReference>
<keyword evidence="15" id="KW-0675">Receptor</keyword>
<evidence type="ECO:0000256" key="7">
    <source>
        <dbReference type="ARBA" id="ARBA00022643"/>
    </source>
</evidence>
<evidence type="ECO:0000313" key="18">
    <source>
        <dbReference type="EMBL" id="PSK88450.1"/>
    </source>
</evidence>
<dbReference type="Pfam" id="PF08447">
    <property type="entry name" value="PAS_3"/>
    <property type="match status" value="1"/>
</dbReference>
<dbReference type="Pfam" id="PF13185">
    <property type="entry name" value="GAF_2"/>
    <property type="match status" value="2"/>
</dbReference>
<evidence type="ECO:0000256" key="6">
    <source>
        <dbReference type="ARBA" id="ARBA00022630"/>
    </source>
</evidence>
<dbReference type="Gene3D" id="3.30.565.10">
    <property type="entry name" value="Histidine kinase-like ATPase, C-terminal domain"/>
    <property type="match status" value="1"/>
</dbReference>
<dbReference type="PROSITE" id="PS50112">
    <property type="entry name" value="PAS"/>
    <property type="match status" value="1"/>
</dbReference>
<keyword evidence="14" id="KW-0843">Virulence</keyword>
<keyword evidence="6" id="KW-0285">Flavoprotein</keyword>
<feature type="domain" description="PAS" evidence="16">
    <location>
        <begin position="666"/>
        <end position="719"/>
    </location>
</feature>
<evidence type="ECO:0000256" key="14">
    <source>
        <dbReference type="ARBA" id="ARBA00023026"/>
    </source>
</evidence>
<keyword evidence="10" id="KW-0547">Nucleotide-binding</keyword>
<evidence type="ECO:0000256" key="11">
    <source>
        <dbReference type="ARBA" id="ARBA00022777"/>
    </source>
</evidence>
<keyword evidence="4" id="KW-0597">Phosphoprotein</keyword>
<organism evidence="19 20">
    <name type="scientific">Limimaricola soesokkakensis</name>
    <dbReference type="NCBI Taxonomy" id="1343159"/>
    <lineage>
        <taxon>Bacteria</taxon>
        <taxon>Pseudomonadati</taxon>
        <taxon>Pseudomonadota</taxon>
        <taxon>Alphaproteobacteria</taxon>
        <taxon>Rhodobacterales</taxon>
        <taxon>Paracoccaceae</taxon>
        <taxon>Limimaricola</taxon>
    </lineage>
</organism>
<keyword evidence="3" id="KW-0600">Photoreceptor protein</keyword>
<evidence type="ECO:0000313" key="21">
    <source>
        <dbReference type="Proteomes" id="UP000240624"/>
    </source>
</evidence>
<dbReference type="SUPFAM" id="SSF55785">
    <property type="entry name" value="PYP-like sensor domain (PAS domain)"/>
    <property type="match status" value="3"/>
</dbReference>
<evidence type="ECO:0000256" key="2">
    <source>
        <dbReference type="ARBA" id="ARBA00012438"/>
    </source>
</evidence>
<dbReference type="AlphaFoldDB" id="A0A1X6YP08"/>
<accession>A0A1X6YP08</accession>
<dbReference type="Gene3D" id="3.30.450.40">
    <property type="match status" value="2"/>
</dbReference>
<gene>
    <name evidence="18" type="ORF">CLV79_101287</name>
    <name evidence="19" type="ORF">LOS8367_00799</name>
</gene>
<evidence type="ECO:0000259" key="17">
    <source>
        <dbReference type="PROSITE" id="PS50113"/>
    </source>
</evidence>
<reference evidence="19 20" key="1">
    <citation type="submission" date="2017-03" db="EMBL/GenBank/DDBJ databases">
        <authorList>
            <person name="Afonso C.L."/>
            <person name="Miller P.J."/>
            <person name="Scott M.A."/>
            <person name="Spackman E."/>
            <person name="Goraichik I."/>
            <person name="Dimitrov K.M."/>
            <person name="Suarez D.L."/>
            <person name="Swayne D.E."/>
        </authorList>
    </citation>
    <scope>NUCLEOTIDE SEQUENCE [LARGE SCALE GENOMIC DNA]</scope>
    <source>
        <strain evidence="19 20">CECT 8367</strain>
    </source>
</reference>
<dbReference type="PANTHER" id="PTHR41523:SF8">
    <property type="entry name" value="ETHYLENE RESPONSE SENSOR PROTEIN"/>
    <property type="match status" value="1"/>
</dbReference>
<evidence type="ECO:0000259" key="16">
    <source>
        <dbReference type="PROSITE" id="PS50112"/>
    </source>
</evidence>
<evidence type="ECO:0000256" key="3">
    <source>
        <dbReference type="ARBA" id="ARBA00022543"/>
    </source>
</evidence>
<dbReference type="Gene3D" id="3.30.450.20">
    <property type="entry name" value="PAS domain"/>
    <property type="match status" value="3"/>
</dbReference>
<dbReference type="GO" id="GO:0005524">
    <property type="term" value="F:ATP binding"/>
    <property type="evidence" value="ECO:0007669"/>
    <property type="project" value="UniProtKB-KW"/>
</dbReference>
<dbReference type="InterPro" id="IPR001610">
    <property type="entry name" value="PAC"/>
</dbReference>
<dbReference type="InterPro" id="IPR000700">
    <property type="entry name" value="PAS-assoc_C"/>
</dbReference>
<dbReference type="EMBL" id="FWFY01000002">
    <property type="protein sequence ID" value="SLN25061.1"/>
    <property type="molecule type" value="Genomic_DNA"/>
</dbReference>
<dbReference type="Pfam" id="PF07536">
    <property type="entry name" value="HWE_HK"/>
    <property type="match status" value="1"/>
</dbReference>
<keyword evidence="21" id="KW-1185">Reference proteome</keyword>
<keyword evidence="5" id="KW-0716">Sensory transduction</keyword>
<dbReference type="NCBIfam" id="TIGR00229">
    <property type="entry name" value="sensory_box"/>
    <property type="match status" value="1"/>
</dbReference>
<dbReference type="Proteomes" id="UP000193495">
    <property type="component" value="Unassembled WGS sequence"/>
</dbReference>
<evidence type="ECO:0000313" key="20">
    <source>
        <dbReference type="Proteomes" id="UP000193495"/>
    </source>
</evidence>
<comment type="catalytic activity">
    <reaction evidence="1">
        <text>ATP + protein L-histidine = ADP + protein N-phospho-L-histidine.</text>
        <dbReference type="EC" id="2.7.13.3"/>
    </reaction>
</comment>
<keyword evidence="9" id="KW-0677">Repeat</keyword>
<dbReference type="InterPro" id="IPR029016">
    <property type="entry name" value="GAF-like_dom_sf"/>
</dbReference>
<evidence type="ECO:0000256" key="4">
    <source>
        <dbReference type="ARBA" id="ARBA00022553"/>
    </source>
</evidence>
<dbReference type="SUPFAM" id="SSF55874">
    <property type="entry name" value="ATPase domain of HSP90 chaperone/DNA topoisomerase II/histidine kinase"/>
    <property type="match status" value="1"/>
</dbReference>
<dbReference type="SMART" id="SM00086">
    <property type="entry name" value="PAC"/>
    <property type="match status" value="2"/>
</dbReference>
<dbReference type="GO" id="GO:0004673">
    <property type="term" value="F:protein histidine kinase activity"/>
    <property type="evidence" value="ECO:0007669"/>
    <property type="project" value="UniProtKB-EC"/>
</dbReference>
<dbReference type="InterPro" id="IPR035965">
    <property type="entry name" value="PAS-like_dom_sf"/>
</dbReference>
<feature type="domain" description="PAC" evidence="17">
    <location>
        <begin position="613"/>
        <end position="665"/>
    </location>
</feature>
<dbReference type="SMART" id="SM00065">
    <property type="entry name" value="GAF"/>
    <property type="match status" value="2"/>
</dbReference>